<dbReference type="STRING" id="1294273.roselon_02073"/>
<dbReference type="PATRIC" id="fig|1294273.3.peg.2045"/>
<evidence type="ECO:0000259" key="2">
    <source>
        <dbReference type="PROSITE" id="PS50943"/>
    </source>
</evidence>
<dbReference type="GO" id="GO:0003677">
    <property type="term" value="F:DNA binding"/>
    <property type="evidence" value="ECO:0007669"/>
    <property type="project" value="UniProtKB-KW"/>
</dbReference>
<evidence type="ECO:0000256" key="1">
    <source>
        <dbReference type="ARBA" id="ARBA00023125"/>
    </source>
</evidence>
<dbReference type="RefSeq" id="WP_025312215.1">
    <property type="nucleotide sequence ID" value="NZ_CP004372.1"/>
</dbReference>
<keyword evidence="1 3" id="KW-0238">DNA-binding</keyword>
<name>W8RTA7_9RHOB</name>
<gene>
    <name evidence="3" type="ORF">roselon_02073</name>
</gene>
<sequence>MKHPVDVHVGKRVRHRRWMVGMTQQQLAEKVGIKFQQIQKYETGMNRVSASRLWDIAEALTVPVSYFFDGMDGAKVLSEGAATEASGLPDDILADKEALELIRSYYAIPENQRRRLFELARVLSDAAA</sequence>
<dbReference type="Gene3D" id="1.10.260.40">
    <property type="entry name" value="lambda repressor-like DNA-binding domains"/>
    <property type="match status" value="1"/>
</dbReference>
<dbReference type="InterPro" id="IPR050807">
    <property type="entry name" value="TransReg_Diox_bact_type"/>
</dbReference>
<dbReference type="AlphaFoldDB" id="W8RTA7"/>
<dbReference type="PANTHER" id="PTHR46797">
    <property type="entry name" value="HTH-TYPE TRANSCRIPTIONAL REGULATOR"/>
    <property type="match status" value="1"/>
</dbReference>
<dbReference type="Proteomes" id="UP000019593">
    <property type="component" value="Chromosome"/>
</dbReference>
<accession>W8RTA7</accession>
<evidence type="ECO:0000313" key="3">
    <source>
        <dbReference type="EMBL" id="AHM04424.1"/>
    </source>
</evidence>
<feature type="domain" description="HTH cro/C1-type" evidence="2">
    <location>
        <begin position="21"/>
        <end position="67"/>
    </location>
</feature>
<dbReference type="InterPro" id="IPR001387">
    <property type="entry name" value="Cro/C1-type_HTH"/>
</dbReference>
<dbReference type="Pfam" id="PF01381">
    <property type="entry name" value="HTH_3"/>
    <property type="match status" value="1"/>
</dbReference>
<dbReference type="OrthoDB" id="9797172at2"/>
<dbReference type="SUPFAM" id="SSF47413">
    <property type="entry name" value="lambda repressor-like DNA-binding domains"/>
    <property type="match status" value="1"/>
</dbReference>
<protein>
    <submittedName>
        <fullName evidence="3">DNA-binding protein, putative</fullName>
    </submittedName>
</protein>
<dbReference type="InterPro" id="IPR010982">
    <property type="entry name" value="Lambda_DNA-bd_dom_sf"/>
</dbReference>
<dbReference type="CDD" id="cd00093">
    <property type="entry name" value="HTH_XRE"/>
    <property type="match status" value="1"/>
</dbReference>
<dbReference type="PROSITE" id="PS50943">
    <property type="entry name" value="HTH_CROC1"/>
    <property type="match status" value="1"/>
</dbReference>
<evidence type="ECO:0000313" key="4">
    <source>
        <dbReference type="Proteomes" id="UP000019593"/>
    </source>
</evidence>
<dbReference type="PANTHER" id="PTHR46797:SF1">
    <property type="entry name" value="METHYLPHOSPHONATE SYNTHASE"/>
    <property type="match status" value="1"/>
</dbReference>
<dbReference type="EMBL" id="CP004372">
    <property type="protein sequence ID" value="AHM04424.1"/>
    <property type="molecule type" value="Genomic_DNA"/>
</dbReference>
<organism evidence="3 4">
    <name type="scientific">Roseicyclus elongatus DSM 19469</name>
    <dbReference type="NCBI Taxonomy" id="1294273"/>
    <lineage>
        <taxon>Bacteria</taxon>
        <taxon>Pseudomonadati</taxon>
        <taxon>Pseudomonadota</taxon>
        <taxon>Alphaproteobacteria</taxon>
        <taxon>Rhodobacterales</taxon>
        <taxon>Roseobacteraceae</taxon>
        <taxon>Roseicyclus</taxon>
    </lineage>
</organism>
<dbReference type="SMART" id="SM00530">
    <property type="entry name" value="HTH_XRE"/>
    <property type="match status" value="1"/>
</dbReference>
<proteinExistence type="predicted"/>
<keyword evidence="4" id="KW-1185">Reference proteome</keyword>
<dbReference type="KEGG" id="red:roselon_02073"/>
<dbReference type="HOGENOM" id="CLU_066192_26_0_5"/>
<dbReference type="GO" id="GO:0005829">
    <property type="term" value="C:cytosol"/>
    <property type="evidence" value="ECO:0007669"/>
    <property type="project" value="TreeGrafter"/>
</dbReference>
<dbReference type="GO" id="GO:0003700">
    <property type="term" value="F:DNA-binding transcription factor activity"/>
    <property type="evidence" value="ECO:0007669"/>
    <property type="project" value="TreeGrafter"/>
</dbReference>
<reference evidence="3 4" key="1">
    <citation type="submission" date="2013-03" db="EMBL/GenBank/DDBJ databases">
        <authorList>
            <person name="Fiebig A."/>
            <person name="Goeker M."/>
            <person name="Klenk H.-P.P."/>
        </authorList>
    </citation>
    <scope>NUCLEOTIDE SEQUENCE [LARGE SCALE GENOMIC DNA]</scope>
    <source>
        <strain evidence="4">DSM 19469</strain>
    </source>
</reference>
<dbReference type="eggNOG" id="COG1396">
    <property type="taxonomic scope" value="Bacteria"/>
</dbReference>